<evidence type="ECO:0000313" key="2">
    <source>
        <dbReference type="Proteomes" id="UP000001036"/>
    </source>
</evidence>
<dbReference type="RefSeq" id="WP_012488133.1">
    <property type="nucleotide sequence ID" value="NC_010995.1"/>
</dbReference>
<dbReference type="EMBL" id="CP000934">
    <property type="protein sequence ID" value="ACE85068.1"/>
    <property type="molecule type" value="Genomic_DNA"/>
</dbReference>
<dbReference type="AlphaFoldDB" id="B3PL23"/>
<dbReference type="STRING" id="498211.CJA_2537"/>
<evidence type="ECO:0000313" key="1">
    <source>
        <dbReference type="EMBL" id="ACE85068.1"/>
    </source>
</evidence>
<dbReference type="KEGG" id="cja:CJA_2537"/>
<dbReference type="HOGENOM" id="CLU_129911_0_0_6"/>
<dbReference type="eggNOG" id="COG3656">
    <property type="taxonomic scope" value="Bacteria"/>
</dbReference>
<dbReference type="PIRSF" id="PIRSF014995">
    <property type="entry name" value="UCP014995"/>
    <property type="match status" value="1"/>
</dbReference>
<dbReference type="Proteomes" id="UP000001036">
    <property type="component" value="Chromosome"/>
</dbReference>
<gene>
    <name evidence="1" type="ordered locus">CJA_2537</name>
</gene>
<name>B3PL23_CELJU</name>
<dbReference type="InterPro" id="IPR014469">
    <property type="entry name" value="DUF2271"/>
</dbReference>
<organism evidence="1 2">
    <name type="scientific">Cellvibrio japonicus (strain Ueda107)</name>
    <name type="common">Pseudomonas fluorescens subsp. cellulosa</name>
    <dbReference type="NCBI Taxonomy" id="498211"/>
    <lineage>
        <taxon>Bacteria</taxon>
        <taxon>Pseudomonadati</taxon>
        <taxon>Pseudomonadota</taxon>
        <taxon>Gammaproteobacteria</taxon>
        <taxon>Cellvibrionales</taxon>
        <taxon>Cellvibrionaceae</taxon>
        <taxon>Cellvibrio</taxon>
    </lineage>
</organism>
<reference evidence="1 2" key="1">
    <citation type="journal article" date="2008" name="J. Bacteriol.">
        <title>Insights into plant cell wall degradation from the genome sequence of the soil bacterium Cellvibrio japonicus.</title>
        <authorList>
            <person name="Deboy R.T."/>
            <person name="Mongodin E.F."/>
            <person name="Fouts D.E."/>
            <person name="Tailford L.E."/>
            <person name="Khouri H."/>
            <person name="Emerson J.B."/>
            <person name="Mohamoud Y."/>
            <person name="Watkins K."/>
            <person name="Henrissat B."/>
            <person name="Gilbert H.J."/>
            <person name="Nelson K.E."/>
        </authorList>
    </citation>
    <scope>NUCLEOTIDE SEQUENCE [LARGE SCALE GENOMIC DNA]</scope>
    <source>
        <strain evidence="1 2">Ueda107</strain>
    </source>
</reference>
<sequence>MSSHRMLLRRILLGVATGLLASLPVIASELQVSVEIPRLNVAEYHRPYVAIWIENHDRSSIINLAVWYDVKMKNNEGEKWLKDMVQWWRRSGRSLTMPVDGVSGATRAPGKHEVTFRQGEVPLGNLPAGEYKLIVEAAREVGGRELVQIPFTWPVQDAQNLQGQGSSELGAVQLNIKP</sequence>
<protein>
    <submittedName>
        <fullName evidence="1">Putative exported protein</fullName>
    </submittedName>
</protein>
<keyword evidence="2" id="KW-1185">Reference proteome</keyword>
<proteinExistence type="predicted"/>
<accession>B3PL23</accession>
<dbReference type="Pfam" id="PF10029">
    <property type="entry name" value="DUF2271"/>
    <property type="match status" value="1"/>
</dbReference>